<protein>
    <submittedName>
        <fullName evidence="2">Integral membrane protein</fullName>
    </submittedName>
</protein>
<dbReference type="KEGG" id="msj:MSSAC_1784"/>
<dbReference type="AlphaFoldDB" id="A0A0E3PMM9"/>
<gene>
    <name evidence="2" type="ORF">MSSAC_1784</name>
</gene>
<proteinExistence type="predicted"/>
<evidence type="ECO:0000256" key="1">
    <source>
        <dbReference type="SAM" id="Phobius"/>
    </source>
</evidence>
<evidence type="ECO:0000313" key="3">
    <source>
        <dbReference type="Proteomes" id="UP000033123"/>
    </source>
</evidence>
<dbReference type="PANTHER" id="PTHR37693">
    <property type="entry name" value="PHOSPHATIDYLGLYCEROL LYSYLTRANSFERASE"/>
    <property type="match status" value="1"/>
</dbReference>
<keyword evidence="1" id="KW-0472">Membrane</keyword>
<dbReference type="HOGENOM" id="CLU_2695729_0_0_2"/>
<dbReference type="EMBL" id="CP009508">
    <property type="protein sequence ID" value="AKB36374.1"/>
    <property type="molecule type" value="Genomic_DNA"/>
</dbReference>
<dbReference type="PANTHER" id="PTHR37693:SF1">
    <property type="entry name" value="INTEGRAL MEMBRANE PROTEIN"/>
    <property type="match status" value="1"/>
</dbReference>
<dbReference type="PATRIC" id="fig|1434118.4.peg.2272"/>
<name>A0A0E3PMM9_9EURY</name>
<feature type="transmembrane region" description="Helical" evidence="1">
    <location>
        <begin position="12"/>
        <end position="34"/>
    </location>
</feature>
<evidence type="ECO:0000313" key="2">
    <source>
        <dbReference type="EMBL" id="AKB36374.1"/>
    </source>
</evidence>
<keyword evidence="1" id="KW-1133">Transmembrane helix</keyword>
<sequence length="74" mass="7761">MVILATTGASGVAELGAASIFSAFINASIIGVTIIAWRSLTYYMNLLLGGVMSLKMIKDTNPIRKLIGGNSTEL</sequence>
<dbReference type="Proteomes" id="UP000033123">
    <property type="component" value="Chromosome"/>
</dbReference>
<keyword evidence="1" id="KW-0812">Transmembrane</keyword>
<accession>A0A0E3PMM9</accession>
<organism evidence="2 3">
    <name type="scientific">Methanosarcina siciliae C2J</name>
    <dbReference type="NCBI Taxonomy" id="1434118"/>
    <lineage>
        <taxon>Archaea</taxon>
        <taxon>Methanobacteriati</taxon>
        <taxon>Methanobacteriota</taxon>
        <taxon>Stenosarchaea group</taxon>
        <taxon>Methanomicrobia</taxon>
        <taxon>Methanosarcinales</taxon>
        <taxon>Methanosarcinaceae</taxon>
        <taxon>Methanosarcina</taxon>
    </lineage>
</organism>
<reference evidence="2 3" key="1">
    <citation type="submission" date="2014-07" db="EMBL/GenBank/DDBJ databases">
        <title>Methanogenic archaea and the global carbon cycle.</title>
        <authorList>
            <person name="Henriksen J.R."/>
            <person name="Luke J."/>
            <person name="Reinhart S."/>
            <person name="Benedict M.N."/>
            <person name="Youngblut N.D."/>
            <person name="Metcalf M.E."/>
            <person name="Whitaker R.J."/>
            <person name="Metcalf W.W."/>
        </authorList>
    </citation>
    <scope>NUCLEOTIDE SEQUENCE [LARGE SCALE GENOMIC DNA]</scope>
    <source>
        <strain evidence="2 3">C2J</strain>
    </source>
</reference>